<keyword evidence="4" id="KW-1185">Reference proteome</keyword>
<protein>
    <recommendedName>
        <fullName evidence="2">DUF8021 domain-containing protein</fullName>
    </recommendedName>
</protein>
<comment type="caution">
    <text evidence="3">The sequence shown here is derived from an EMBL/GenBank/DDBJ whole genome shotgun (WGS) entry which is preliminary data.</text>
</comment>
<feature type="domain" description="DUF8021" evidence="2">
    <location>
        <begin position="167"/>
        <end position="277"/>
    </location>
</feature>
<feature type="region of interest" description="Disordered" evidence="1">
    <location>
        <begin position="210"/>
        <end position="233"/>
    </location>
</feature>
<reference evidence="3" key="1">
    <citation type="journal article" date="2023" name="Mol. Phylogenet. Evol.">
        <title>Genome-scale phylogeny and comparative genomics of the fungal order Sordariales.</title>
        <authorList>
            <person name="Hensen N."/>
            <person name="Bonometti L."/>
            <person name="Westerberg I."/>
            <person name="Brannstrom I.O."/>
            <person name="Guillou S."/>
            <person name="Cros-Aarteil S."/>
            <person name="Calhoun S."/>
            <person name="Haridas S."/>
            <person name="Kuo A."/>
            <person name="Mondo S."/>
            <person name="Pangilinan J."/>
            <person name="Riley R."/>
            <person name="LaButti K."/>
            <person name="Andreopoulos B."/>
            <person name="Lipzen A."/>
            <person name="Chen C."/>
            <person name="Yan M."/>
            <person name="Daum C."/>
            <person name="Ng V."/>
            <person name="Clum A."/>
            <person name="Steindorff A."/>
            <person name="Ohm R.A."/>
            <person name="Martin F."/>
            <person name="Silar P."/>
            <person name="Natvig D.O."/>
            <person name="Lalanne C."/>
            <person name="Gautier V."/>
            <person name="Ament-Velasquez S.L."/>
            <person name="Kruys A."/>
            <person name="Hutchinson M.I."/>
            <person name="Powell A.J."/>
            <person name="Barry K."/>
            <person name="Miller A.N."/>
            <person name="Grigoriev I.V."/>
            <person name="Debuchy R."/>
            <person name="Gladieux P."/>
            <person name="Hiltunen Thoren M."/>
            <person name="Johannesson H."/>
        </authorList>
    </citation>
    <scope>NUCLEOTIDE SEQUENCE</scope>
    <source>
        <strain evidence="3">CBS 118394</strain>
    </source>
</reference>
<dbReference type="AlphaFoldDB" id="A0AAE0I182"/>
<dbReference type="EMBL" id="JAUEDM010000005">
    <property type="protein sequence ID" value="KAK3316630.1"/>
    <property type="molecule type" value="Genomic_DNA"/>
</dbReference>
<organism evidence="3 4">
    <name type="scientific">Apodospora peruviana</name>
    <dbReference type="NCBI Taxonomy" id="516989"/>
    <lineage>
        <taxon>Eukaryota</taxon>
        <taxon>Fungi</taxon>
        <taxon>Dikarya</taxon>
        <taxon>Ascomycota</taxon>
        <taxon>Pezizomycotina</taxon>
        <taxon>Sordariomycetes</taxon>
        <taxon>Sordariomycetidae</taxon>
        <taxon>Sordariales</taxon>
        <taxon>Lasiosphaeriaceae</taxon>
        <taxon>Apodospora</taxon>
    </lineage>
</organism>
<dbReference type="InterPro" id="IPR058334">
    <property type="entry name" value="DUF8021"/>
</dbReference>
<name>A0AAE0I182_9PEZI</name>
<dbReference type="Proteomes" id="UP001283341">
    <property type="component" value="Unassembled WGS sequence"/>
</dbReference>
<gene>
    <name evidence="3" type="ORF">B0H66DRAFT_479217</name>
</gene>
<evidence type="ECO:0000256" key="1">
    <source>
        <dbReference type="SAM" id="MobiDB-lite"/>
    </source>
</evidence>
<evidence type="ECO:0000313" key="4">
    <source>
        <dbReference type="Proteomes" id="UP001283341"/>
    </source>
</evidence>
<proteinExistence type="predicted"/>
<dbReference type="Pfam" id="PF26061">
    <property type="entry name" value="DUF8021"/>
    <property type="match status" value="1"/>
</dbReference>
<sequence length="286" mass="31060">MVAFDNWRAYAALGLTVTAHGVFASPVAVTKAAANCSRADLIAVADAYVAAQTAGKLDALSKVLASNWTYEENNKVIDVAKGVLSKALKIDNRRTIVDTTACATFTELVIADAASPYVIGTQLRHDAALKITLIDSVASTTGSWLFDAKKTLDFVKQEKWDPIPEDKRDSRAAIQAAGDAYMDMWNDAKASDKVPWGTPCTRLEGSAYTGKGRPDDSCKAGIPSNHNQAPNTHRRYVVDETMGSVNILCIWEHMMNAADSHEFRLEGGKLRYVHTMTECGGKTCRL</sequence>
<evidence type="ECO:0000313" key="3">
    <source>
        <dbReference type="EMBL" id="KAK3316630.1"/>
    </source>
</evidence>
<reference evidence="3" key="2">
    <citation type="submission" date="2023-06" db="EMBL/GenBank/DDBJ databases">
        <authorList>
            <consortium name="Lawrence Berkeley National Laboratory"/>
            <person name="Haridas S."/>
            <person name="Hensen N."/>
            <person name="Bonometti L."/>
            <person name="Westerberg I."/>
            <person name="Brannstrom I.O."/>
            <person name="Guillou S."/>
            <person name="Cros-Aarteil S."/>
            <person name="Calhoun S."/>
            <person name="Kuo A."/>
            <person name="Mondo S."/>
            <person name="Pangilinan J."/>
            <person name="Riley R."/>
            <person name="Labutti K."/>
            <person name="Andreopoulos B."/>
            <person name="Lipzen A."/>
            <person name="Chen C."/>
            <person name="Yanf M."/>
            <person name="Daum C."/>
            <person name="Ng V."/>
            <person name="Clum A."/>
            <person name="Steindorff A."/>
            <person name="Ohm R."/>
            <person name="Martin F."/>
            <person name="Silar P."/>
            <person name="Natvig D."/>
            <person name="Lalanne C."/>
            <person name="Gautier V."/>
            <person name="Ament-Velasquez S.L."/>
            <person name="Kruys A."/>
            <person name="Hutchinson M.I."/>
            <person name="Powell A.J."/>
            <person name="Barry K."/>
            <person name="Miller A.N."/>
            <person name="Grigoriev I.V."/>
            <person name="Debuchy R."/>
            <person name="Gladieux P."/>
            <person name="Thoren M.H."/>
            <person name="Johannesson H."/>
        </authorList>
    </citation>
    <scope>NUCLEOTIDE SEQUENCE</scope>
    <source>
        <strain evidence="3">CBS 118394</strain>
    </source>
</reference>
<accession>A0AAE0I182</accession>
<evidence type="ECO:0000259" key="2">
    <source>
        <dbReference type="Pfam" id="PF26061"/>
    </source>
</evidence>